<evidence type="ECO:0000256" key="4">
    <source>
        <dbReference type="ARBA" id="ARBA00023002"/>
    </source>
</evidence>
<keyword evidence="8" id="KW-1185">Reference proteome</keyword>
<dbReference type="Pfam" id="PF08031">
    <property type="entry name" value="BBE"/>
    <property type="match status" value="1"/>
</dbReference>
<dbReference type="PANTHER" id="PTHR42973:SF17">
    <property type="entry name" value="OXIDASE, PUTATIVE (AFU_ORTHOLOGUE AFUA_6G14340)-RELATED"/>
    <property type="match status" value="1"/>
</dbReference>
<dbReference type="PROSITE" id="PS51387">
    <property type="entry name" value="FAD_PCMH"/>
    <property type="match status" value="1"/>
</dbReference>
<dbReference type="InterPro" id="IPR036318">
    <property type="entry name" value="FAD-bd_PCMH-like_sf"/>
</dbReference>
<keyword evidence="2" id="KW-0285">Flavoprotein</keyword>
<evidence type="ECO:0000313" key="7">
    <source>
        <dbReference type="EMBL" id="RSL85886.1"/>
    </source>
</evidence>
<dbReference type="InterPro" id="IPR016169">
    <property type="entry name" value="FAD-bd_PCMH_sub2"/>
</dbReference>
<keyword evidence="5" id="KW-0732">Signal</keyword>
<dbReference type="PROSITE" id="PS00862">
    <property type="entry name" value="OX2_COVAL_FAD"/>
    <property type="match status" value="1"/>
</dbReference>
<dbReference type="InterPro" id="IPR006094">
    <property type="entry name" value="Oxid_FAD_bind_N"/>
</dbReference>
<proteinExistence type="inferred from homology"/>
<evidence type="ECO:0000256" key="2">
    <source>
        <dbReference type="ARBA" id="ARBA00022630"/>
    </source>
</evidence>
<keyword evidence="4" id="KW-0560">Oxidoreductase</keyword>
<dbReference type="InterPro" id="IPR012951">
    <property type="entry name" value="BBE"/>
</dbReference>
<feature type="chain" id="PRO_5019189669" description="FAD-binding PCMH-type domain-containing protein" evidence="5">
    <location>
        <begin position="30"/>
        <end position="500"/>
    </location>
</feature>
<accession>A0A428S8K8</accession>
<evidence type="ECO:0000256" key="1">
    <source>
        <dbReference type="ARBA" id="ARBA00005466"/>
    </source>
</evidence>
<dbReference type="Proteomes" id="UP000287972">
    <property type="component" value="Unassembled WGS sequence"/>
</dbReference>
<dbReference type="InterPro" id="IPR006093">
    <property type="entry name" value="Oxy_OxRdtase_FAD_BS"/>
</dbReference>
<organism evidence="7 8">
    <name type="scientific">Fusarium floridanum</name>
    <dbReference type="NCBI Taxonomy" id="1325733"/>
    <lineage>
        <taxon>Eukaryota</taxon>
        <taxon>Fungi</taxon>
        <taxon>Dikarya</taxon>
        <taxon>Ascomycota</taxon>
        <taxon>Pezizomycotina</taxon>
        <taxon>Sordariomycetes</taxon>
        <taxon>Hypocreomycetidae</taxon>
        <taxon>Hypocreales</taxon>
        <taxon>Nectriaceae</taxon>
        <taxon>Fusarium</taxon>
        <taxon>Fusarium solani species complex</taxon>
    </lineage>
</organism>
<dbReference type="GO" id="GO:0071949">
    <property type="term" value="F:FAD binding"/>
    <property type="evidence" value="ECO:0007669"/>
    <property type="project" value="InterPro"/>
</dbReference>
<gene>
    <name evidence="7" type="ORF">CEP51_003099</name>
</gene>
<evidence type="ECO:0000259" key="6">
    <source>
        <dbReference type="PROSITE" id="PS51387"/>
    </source>
</evidence>
<dbReference type="EMBL" id="NKCL01000048">
    <property type="protein sequence ID" value="RSL85886.1"/>
    <property type="molecule type" value="Genomic_DNA"/>
</dbReference>
<dbReference type="Pfam" id="PF01565">
    <property type="entry name" value="FAD_binding_4"/>
    <property type="match status" value="1"/>
</dbReference>
<dbReference type="Gene3D" id="3.30.465.10">
    <property type="match status" value="1"/>
</dbReference>
<reference evidence="7 8" key="1">
    <citation type="submission" date="2017-06" db="EMBL/GenBank/DDBJ databases">
        <title>Comparative genomic analysis of Ambrosia Fusariam Clade fungi.</title>
        <authorList>
            <person name="Stajich J.E."/>
            <person name="Carrillo J."/>
            <person name="Kijimoto T."/>
            <person name="Eskalen A."/>
            <person name="O'Donnell K."/>
            <person name="Kasson M."/>
        </authorList>
    </citation>
    <scope>NUCLEOTIDE SEQUENCE [LARGE SCALE GENOMIC DNA]</scope>
    <source>
        <strain evidence="7 8">NRRL62606</strain>
    </source>
</reference>
<name>A0A428S8K8_9HYPO</name>
<dbReference type="InterPro" id="IPR050416">
    <property type="entry name" value="FAD-linked_Oxidoreductase"/>
</dbReference>
<dbReference type="SUPFAM" id="SSF56176">
    <property type="entry name" value="FAD-binding/transporter-associated domain-like"/>
    <property type="match status" value="1"/>
</dbReference>
<feature type="domain" description="FAD-binding PCMH-type" evidence="6">
    <location>
        <begin position="68"/>
        <end position="241"/>
    </location>
</feature>
<dbReference type="GO" id="GO:0016491">
    <property type="term" value="F:oxidoreductase activity"/>
    <property type="evidence" value="ECO:0007669"/>
    <property type="project" value="UniProtKB-KW"/>
</dbReference>
<comment type="caution">
    <text evidence="7">The sequence shown here is derived from an EMBL/GenBank/DDBJ whole genome shotgun (WGS) entry which is preliminary data.</text>
</comment>
<dbReference type="Gene3D" id="3.40.462.20">
    <property type="match status" value="1"/>
</dbReference>
<evidence type="ECO:0000256" key="3">
    <source>
        <dbReference type="ARBA" id="ARBA00022827"/>
    </source>
</evidence>
<evidence type="ECO:0000256" key="5">
    <source>
        <dbReference type="SAM" id="SignalP"/>
    </source>
</evidence>
<feature type="signal peptide" evidence="5">
    <location>
        <begin position="1"/>
        <end position="29"/>
    </location>
</feature>
<keyword evidence="3" id="KW-0274">FAD</keyword>
<comment type="similarity">
    <text evidence="1">Belongs to the oxygen-dependent FAD-linked oxidoreductase family.</text>
</comment>
<dbReference type="AlphaFoldDB" id="A0A428S8K8"/>
<protein>
    <recommendedName>
        <fullName evidence="6">FAD-binding PCMH-type domain-containing protein</fullName>
    </recommendedName>
</protein>
<dbReference type="PANTHER" id="PTHR42973">
    <property type="entry name" value="BINDING OXIDOREDUCTASE, PUTATIVE (AFU_ORTHOLOGUE AFUA_1G17690)-RELATED"/>
    <property type="match status" value="1"/>
</dbReference>
<evidence type="ECO:0000313" key="8">
    <source>
        <dbReference type="Proteomes" id="UP000287972"/>
    </source>
</evidence>
<dbReference type="InterPro" id="IPR016166">
    <property type="entry name" value="FAD-bd_PCMH"/>
</dbReference>
<sequence>MRLSLILAPQVPLFHLLLFISYFINMGSGTSTPIRDCLDAVCANRLDCVRYPSDGLFISWAVPFNLEFPVTPAAVLRPRNAIDVSGAVKCAKENGFKVQARSGGHSYGNFGLGGVDGAVVLDLRNLKNFTMDHSTWQASVGGGMRLGELDAHLHSNGGRAMAHGTCPSVGVGGHFTIGGLGPISRLWGTSLDHLIQVEVVTADGAIRTASETENADLFWAVRGAGANFGIVTKFVVKTHPEPKGMVEYSYNFAFGTPGNMTTLYKDWQALVADPTLDRRFASLFVVQPLGVLITGTFFGTDAEYRASGIPDRLPGAKDGAIWLTNWMGHLLHEAERVGCAAMSLPTAFYTKSLALRRKDALSETAINDIFAFLEKEKSQKAPFVILFNTEGGATADIAGNATAYPHRDKIMMYQSYGAGVGKVSATTRHLLDGVHERILRAAPNARSTYAGYVDAWMNRTAAQDLYWADNLERLRRVKRTWDPEDLFSNPQGVEPADHET</sequence>